<dbReference type="Pfam" id="PF04519">
    <property type="entry name" value="Bactofilin"/>
    <property type="match status" value="1"/>
</dbReference>
<feature type="compositionally biased region" description="Basic residues" evidence="2">
    <location>
        <begin position="1"/>
        <end position="10"/>
    </location>
</feature>
<feature type="region of interest" description="Disordered" evidence="2">
    <location>
        <begin position="1"/>
        <end position="22"/>
    </location>
</feature>
<comment type="similarity">
    <text evidence="1">Belongs to the bactofilin family.</text>
</comment>
<evidence type="ECO:0000313" key="3">
    <source>
        <dbReference type="EMBL" id="NKZ39834.1"/>
    </source>
</evidence>
<proteinExistence type="inferred from homology"/>
<sequence length="156" mass="16728">MWNSNQRKHANTTTNHDSHANDTSLIASGTRIKGDVHFSGALHLDGVIEGSVSADPDNNAVFTLSEHGRVTGEVHVPHAVINGIVKGNIHAVERLELAAQACVEGDVHYRVLEMAAGAQINGRMVHQKESPRQITHQAEEGNGIFDDDVVMDGGKA</sequence>
<dbReference type="PANTHER" id="PTHR35024:SF4">
    <property type="entry name" value="POLYMER-FORMING CYTOSKELETAL PROTEIN"/>
    <property type="match status" value="1"/>
</dbReference>
<evidence type="ECO:0000313" key="4">
    <source>
        <dbReference type="Proteomes" id="UP000541636"/>
    </source>
</evidence>
<keyword evidence="4" id="KW-1185">Reference proteome</keyword>
<name>A0A846ZNR8_9GAMM</name>
<accession>A0A846ZNR8</accession>
<dbReference type="InterPro" id="IPR007607">
    <property type="entry name" value="BacA/B"/>
</dbReference>
<dbReference type="RefSeq" id="WP_168609726.1">
    <property type="nucleotide sequence ID" value="NZ_JAAZQD010000005.1"/>
</dbReference>
<dbReference type="EMBL" id="JAAZQD010000005">
    <property type="protein sequence ID" value="NKZ39834.1"/>
    <property type="molecule type" value="Genomic_DNA"/>
</dbReference>
<protein>
    <submittedName>
        <fullName evidence="3">Polymer-forming cytoskeletal protein</fullName>
    </submittedName>
</protein>
<evidence type="ECO:0000256" key="2">
    <source>
        <dbReference type="SAM" id="MobiDB-lite"/>
    </source>
</evidence>
<dbReference type="Proteomes" id="UP000541636">
    <property type="component" value="Unassembled WGS sequence"/>
</dbReference>
<dbReference type="PANTHER" id="PTHR35024">
    <property type="entry name" value="HYPOTHETICAL CYTOSOLIC PROTEIN"/>
    <property type="match status" value="1"/>
</dbReference>
<dbReference type="AlphaFoldDB" id="A0A846ZNR8"/>
<reference evidence="3 4" key="1">
    <citation type="journal article" date="2017" name="Int. J. Syst. Evol. Microbiol.">
        <title>Oleiagrimonas citrea sp. nov., a marine bacterium isolated from tidal flat sediment and emended description of the genus Oleiagrimonas Fang et al. 2015 and Oleiagrimonas soli.</title>
        <authorList>
            <person name="Yang S.H."/>
            <person name="Seo H.S."/>
            <person name="Seong C.N."/>
            <person name="Kwon K.K."/>
        </authorList>
    </citation>
    <scope>NUCLEOTIDE SEQUENCE [LARGE SCALE GENOMIC DNA]</scope>
    <source>
        <strain evidence="3 4">MEBiC09124</strain>
    </source>
</reference>
<comment type="caution">
    <text evidence="3">The sequence shown here is derived from an EMBL/GenBank/DDBJ whole genome shotgun (WGS) entry which is preliminary data.</text>
</comment>
<gene>
    <name evidence="3" type="ORF">HF690_12830</name>
</gene>
<feature type="compositionally biased region" description="Polar residues" evidence="2">
    <location>
        <begin position="11"/>
        <end position="22"/>
    </location>
</feature>
<evidence type="ECO:0000256" key="1">
    <source>
        <dbReference type="ARBA" id="ARBA00044755"/>
    </source>
</evidence>
<organism evidence="3 4">
    <name type="scientific">Oleiagrimonas citrea</name>
    <dbReference type="NCBI Taxonomy" id="1665687"/>
    <lineage>
        <taxon>Bacteria</taxon>
        <taxon>Pseudomonadati</taxon>
        <taxon>Pseudomonadota</taxon>
        <taxon>Gammaproteobacteria</taxon>
        <taxon>Lysobacterales</taxon>
        <taxon>Rhodanobacteraceae</taxon>
        <taxon>Oleiagrimonas</taxon>
    </lineage>
</organism>